<dbReference type="PANTHER" id="PTHR33121">
    <property type="entry name" value="CYCLIC DI-GMP PHOSPHODIESTERASE PDEF"/>
    <property type="match status" value="1"/>
</dbReference>
<reference evidence="2 3" key="1">
    <citation type="submission" date="2020-07" db="EMBL/GenBank/DDBJ databases">
        <title>Huge and variable diversity of episymbiotic CPR bacteria and DPANN archaea in groundwater ecosystems.</title>
        <authorList>
            <person name="He C.Y."/>
            <person name="Keren R."/>
            <person name="Whittaker M."/>
            <person name="Farag I.F."/>
            <person name="Doudna J."/>
            <person name="Cate J.H.D."/>
            <person name="Banfield J.F."/>
        </authorList>
    </citation>
    <scope>NUCLEOTIDE SEQUENCE [LARGE SCALE GENOMIC DNA]</scope>
    <source>
        <strain evidence="2">NC_groundwater_70_Ag_B-0.1um_54_66</strain>
    </source>
</reference>
<accession>A0A7T5R2R8</accession>
<feature type="domain" description="EAL" evidence="1">
    <location>
        <begin position="33"/>
        <end position="301"/>
    </location>
</feature>
<sequence length="309" mass="34948">MPNFRMQAFQELILISHVNLAQKTAAGLVDKDSAAGAFQLLEALRDGRFTFAIEPWHDATHKNGVQHYPAELLLRARLPDGTPIKPLTPITTLSRAGLQSTFDQAIILAGIDQALRLRQMPVSINTSARNMASASFWQDVSSMLCTYFPRHDIQNSLTFEVTEDDLADNPCRTVLLEMKERLGCSFAIDDFYHDRQIHLQQNDGVDSTDWQRLENLRGIIDFVKIDGETIEAAIQKKFDLDPLLKRIKEIVPDAHIITERVNDEHEAHYLGSVHGVDAVQGLHLTEDRTEFQRRLFGAINNFPPKPDNI</sequence>
<dbReference type="Pfam" id="PF00563">
    <property type="entry name" value="EAL"/>
    <property type="match status" value="1"/>
</dbReference>
<evidence type="ECO:0000313" key="2">
    <source>
        <dbReference type="EMBL" id="QQG36386.1"/>
    </source>
</evidence>
<gene>
    <name evidence="2" type="ORF">HYS17_00920</name>
</gene>
<name>A0A7T5R2R8_9BACT</name>
<dbReference type="SUPFAM" id="SSF141868">
    <property type="entry name" value="EAL domain-like"/>
    <property type="match status" value="1"/>
</dbReference>
<organism evidence="2 3">
    <name type="scientific">Micavibrio aeruginosavorus</name>
    <dbReference type="NCBI Taxonomy" id="349221"/>
    <lineage>
        <taxon>Bacteria</taxon>
        <taxon>Pseudomonadati</taxon>
        <taxon>Bdellovibrionota</taxon>
        <taxon>Bdellovibrionia</taxon>
        <taxon>Bdellovibrionales</taxon>
        <taxon>Pseudobdellovibrionaceae</taxon>
        <taxon>Micavibrio</taxon>
    </lineage>
</organism>
<dbReference type="PANTHER" id="PTHR33121:SF79">
    <property type="entry name" value="CYCLIC DI-GMP PHOSPHODIESTERASE PDED-RELATED"/>
    <property type="match status" value="1"/>
</dbReference>
<dbReference type="Proteomes" id="UP000595362">
    <property type="component" value="Chromosome"/>
</dbReference>
<evidence type="ECO:0000313" key="3">
    <source>
        <dbReference type="Proteomes" id="UP000595362"/>
    </source>
</evidence>
<dbReference type="GO" id="GO:0071111">
    <property type="term" value="F:cyclic-guanylate-specific phosphodiesterase activity"/>
    <property type="evidence" value="ECO:0007669"/>
    <property type="project" value="InterPro"/>
</dbReference>
<protein>
    <submittedName>
        <fullName evidence="2">EAL domain-containing protein</fullName>
    </submittedName>
</protein>
<proteinExistence type="predicted"/>
<dbReference type="PROSITE" id="PS50883">
    <property type="entry name" value="EAL"/>
    <property type="match status" value="1"/>
</dbReference>
<dbReference type="EMBL" id="CP066681">
    <property type="protein sequence ID" value="QQG36386.1"/>
    <property type="molecule type" value="Genomic_DNA"/>
</dbReference>
<dbReference type="Gene3D" id="3.20.20.450">
    <property type="entry name" value="EAL domain"/>
    <property type="match status" value="1"/>
</dbReference>
<evidence type="ECO:0000259" key="1">
    <source>
        <dbReference type="PROSITE" id="PS50883"/>
    </source>
</evidence>
<dbReference type="SMART" id="SM00052">
    <property type="entry name" value="EAL"/>
    <property type="match status" value="1"/>
</dbReference>
<dbReference type="InterPro" id="IPR050706">
    <property type="entry name" value="Cyclic-di-GMP_PDE-like"/>
</dbReference>
<dbReference type="InterPro" id="IPR035919">
    <property type="entry name" value="EAL_sf"/>
</dbReference>
<dbReference type="InterPro" id="IPR001633">
    <property type="entry name" value="EAL_dom"/>
</dbReference>
<dbReference type="AlphaFoldDB" id="A0A7T5R2R8"/>